<dbReference type="PROSITE" id="PS51318">
    <property type="entry name" value="TAT"/>
    <property type="match status" value="1"/>
</dbReference>
<reference evidence="1 2" key="1">
    <citation type="submission" date="2020-04" db="EMBL/GenBank/DDBJ databases">
        <authorList>
            <person name="Basu S."/>
            <person name="Maruthanayagam V."/>
            <person name="Chakraborty S."/>
            <person name="Pramanik A."/>
            <person name="Mukherjee J."/>
            <person name="Brink B."/>
        </authorList>
    </citation>
    <scope>NUCLEOTIDE SEQUENCE [LARGE SCALE GENOMIC DNA]</scope>
    <source>
        <strain evidence="1 2">AP17</strain>
    </source>
</reference>
<dbReference type="KEGG" id="oxy:HCG48_08745"/>
<dbReference type="AlphaFoldDB" id="A0A6H1TVK9"/>
<dbReference type="InterPro" id="IPR019546">
    <property type="entry name" value="TAT_signal_bac_arc"/>
</dbReference>
<organism evidence="1 2">
    <name type="scientific">Oxynema aestuarii AP17</name>
    <dbReference type="NCBI Taxonomy" id="2064643"/>
    <lineage>
        <taxon>Bacteria</taxon>
        <taxon>Bacillati</taxon>
        <taxon>Cyanobacteriota</taxon>
        <taxon>Cyanophyceae</taxon>
        <taxon>Oscillatoriophycideae</taxon>
        <taxon>Oscillatoriales</taxon>
        <taxon>Oscillatoriaceae</taxon>
        <taxon>Oxynema</taxon>
        <taxon>Oxynema aestuarii</taxon>
    </lineage>
</organism>
<accession>A0A6H1TVK9</accession>
<proteinExistence type="predicted"/>
<dbReference type="NCBIfam" id="TIGR01409">
    <property type="entry name" value="TAT_signal_seq"/>
    <property type="match status" value="1"/>
</dbReference>
<evidence type="ECO:0000313" key="1">
    <source>
        <dbReference type="EMBL" id="QIZ70654.1"/>
    </source>
</evidence>
<sequence length="33" mass="3576">MFSRRQFLQGSFGTMGAIAPALSPVPFATLDNF</sequence>
<dbReference type="EMBL" id="CP051167">
    <property type="protein sequence ID" value="QIZ70654.1"/>
    <property type="molecule type" value="Genomic_DNA"/>
</dbReference>
<evidence type="ECO:0000313" key="2">
    <source>
        <dbReference type="Proteomes" id="UP000500857"/>
    </source>
</evidence>
<name>A0A6H1TVK9_9CYAN</name>
<protein>
    <submittedName>
        <fullName evidence="1">Twin-arginine translocation signal domain-containing protein</fullName>
    </submittedName>
</protein>
<dbReference type="RefSeq" id="WP_168568809.1">
    <property type="nucleotide sequence ID" value="NZ_CP051167.1"/>
</dbReference>
<dbReference type="InterPro" id="IPR006311">
    <property type="entry name" value="TAT_signal"/>
</dbReference>
<gene>
    <name evidence="1" type="ORF">HCG48_08745</name>
</gene>
<keyword evidence="2" id="KW-1185">Reference proteome</keyword>
<dbReference type="Proteomes" id="UP000500857">
    <property type="component" value="Chromosome"/>
</dbReference>